<keyword evidence="1" id="KW-0732">Signal</keyword>
<evidence type="ECO:0000256" key="1">
    <source>
        <dbReference type="SAM" id="SignalP"/>
    </source>
</evidence>
<dbReference type="AlphaFoldDB" id="A0A8H7EAA1"/>
<dbReference type="OrthoDB" id="3061561at2759"/>
<dbReference type="Proteomes" id="UP000606974">
    <property type="component" value="Unassembled WGS sequence"/>
</dbReference>
<evidence type="ECO:0000313" key="2">
    <source>
        <dbReference type="EMBL" id="KAF7512486.1"/>
    </source>
</evidence>
<feature type="chain" id="PRO_5034592558" evidence="1">
    <location>
        <begin position="20"/>
        <end position="94"/>
    </location>
</feature>
<reference evidence="2" key="1">
    <citation type="submission" date="2020-02" db="EMBL/GenBank/DDBJ databases">
        <authorList>
            <person name="Palmer J.M."/>
        </authorList>
    </citation>
    <scope>NUCLEOTIDE SEQUENCE</scope>
    <source>
        <strain evidence="2">EPUS1.4</strain>
        <tissue evidence="2">Thallus</tissue>
    </source>
</reference>
<proteinExistence type="predicted"/>
<evidence type="ECO:0000313" key="3">
    <source>
        <dbReference type="Proteomes" id="UP000606974"/>
    </source>
</evidence>
<dbReference type="EMBL" id="JAACFV010000012">
    <property type="protein sequence ID" value="KAF7512486.1"/>
    <property type="molecule type" value="Genomic_DNA"/>
</dbReference>
<protein>
    <submittedName>
        <fullName evidence="2">Uncharacterized protein</fullName>
    </submittedName>
</protein>
<sequence>MLRLITLIQALWFIANVIARASQGLAITVLELSTSAFVIFSAATAICWMQKPADVQQPDYIRTDKKITEILLEAGEPGAGVYYNTPLDFVSRRE</sequence>
<accession>A0A8H7EAA1</accession>
<dbReference type="PANTHER" id="PTHR35043">
    <property type="entry name" value="TRANSCRIPTION FACTOR DOMAIN-CONTAINING PROTEIN"/>
    <property type="match status" value="1"/>
</dbReference>
<dbReference type="PANTHER" id="PTHR35043:SF8">
    <property type="entry name" value="DUF4220 DOMAIN-CONTAINING PROTEIN"/>
    <property type="match status" value="1"/>
</dbReference>
<feature type="signal peptide" evidence="1">
    <location>
        <begin position="1"/>
        <end position="19"/>
    </location>
</feature>
<organism evidence="2 3">
    <name type="scientific">Endocarpon pusillum</name>
    <dbReference type="NCBI Taxonomy" id="364733"/>
    <lineage>
        <taxon>Eukaryota</taxon>
        <taxon>Fungi</taxon>
        <taxon>Dikarya</taxon>
        <taxon>Ascomycota</taxon>
        <taxon>Pezizomycotina</taxon>
        <taxon>Eurotiomycetes</taxon>
        <taxon>Chaetothyriomycetidae</taxon>
        <taxon>Verrucariales</taxon>
        <taxon>Verrucariaceae</taxon>
        <taxon>Endocarpon</taxon>
    </lineage>
</organism>
<comment type="caution">
    <text evidence="2">The sequence shown here is derived from an EMBL/GenBank/DDBJ whole genome shotgun (WGS) entry which is preliminary data.</text>
</comment>
<keyword evidence="3" id="KW-1185">Reference proteome</keyword>
<name>A0A8H7EAA1_9EURO</name>
<gene>
    <name evidence="2" type="ORF">GJ744_001421</name>
</gene>